<reference evidence="1 2" key="1">
    <citation type="journal article" date="2019" name="Environ. Microbiol.">
        <title>Species interactions and distinct microbial communities in high Arctic permafrost affected cryosols are associated with the CH4 and CO2 gas fluxes.</title>
        <authorList>
            <person name="Altshuler I."/>
            <person name="Hamel J."/>
            <person name="Turney S."/>
            <person name="Magnuson E."/>
            <person name="Levesque R."/>
            <person name="Greer C."/>
            <person name="Whyte L.G."/>
        </authorList>
    </citation>
    <scope>NUCLEOTIDE SEQUENCE [LARGE SCALE GENOMIC DNA]</scope>
    <source>
        <strain evidence="1 2">42</strain>
    </source>
</reference>
<proteinExistence type="predicted"/>
<accession>A0A502EN95</accession>
<dbReference type="RefSeq" id="WP_140507757.1">
    <property type="nucleotide sequence ID" value="NZ_RCZH01000008.1"/>
</dbReference>
<dbReference type="Gene3D" id="2.120.10.30">
    <property type="entry name" value="TolB, C-terminal domain"/>
    <property type="match status" value="1"/>
</dbReference>
<dbReference type="InterPro" id="IPR011042">
    <property type="entry name" value="6-blade_b-propeller_TolB-like"/>
</dbReference>
<dbReference type="AlphaFoldDB" id="A0A502EN95"/>
<comment type="caution">
    <text evidence="1">The sequence shown here is derived from an EMBL/GenBank/DDBJ whole genome shotgun (WGS) entry which is preliminary data.</text>
</comment>
<keyword evidence="2" id="KW-1185">Reference proteome</keyword>
<name>A0A502EN95_9FLAO</name>
<gene>
    <name evidence="1" type="ORF">EAH81_13380</name>
</gene>
<evidence type="ECO:0000313" key="1">
    <source>
        <dbReference type="EMBL" id="TPG39235.1"/>
    </source>
</evidence>
<protein>
    <submittedName>
        <fullName evidence="1">Uncharacterized protein</fullName>
    </submittedName>
</protein>
<organism evidence="1 2">
    <name type="scientific">Flavobacterium pectinovorum</name>
    <dbReference type="NCBI Taxonomy" id="29533"/>
    <lineage>
        <taxon>Bacteria</taxon>
        <taxon>Pseudomonadati</taxon>
        <taxon>Bacteroidota</taxon>
        <taxon>Flavobacteriia</taxon>
        <taxon>Flavobacteriales</taxon>
        <taxon>Flavobacteriaceae</taxon>
        <taxon>Flavobacterium</taxon>
    </lineage>
</organism>
<dbReference type="SUPFAM" id="SSF101898">
    <property type="entry name" value="NHL repeat"/>
    <property type="match status" value="1"/>
</dbReference>
<dbReference type="Proteomes" id="UP000319700">
    <property type="component" value="Unassembled WGS sequence"/>
</dbReference>
<sequence length="351" mass="39739">MGNRILLVGMMCLFLVFNGCNSDSDLEKEPSKEPVKEIKTEVEADYVLNEEIDDFVINNDNTIFKVGEWRGEGKDSVAFMKVDLLGNVKPLKMLNIIGFYQSQLMLTNEGNVFLIAPIHDVDYDKMFLFKDNFSKLEPFYTMAPLSSPGPSPFFDRSRLWVFTAVNDKTCFVFDSNERTIKRVFLESKSETFVAGSGKNVIKDGIGQDAGFGDVNEMISQDGTFYIVDKWRVNENFLSYNIRKMEFVNNAWKVVTLISSSTDDYRSVSFDSKGDLYVLIGGKGIYKLNLQNNALTLFKGGKIKIKSGNDHSVIDLGSFAEIKIKDKDLYLRAETSFVKISDFQSKFNSLSN</sequence>
<dbReference type="OrthoDB" id="1322891at2"/>
<dbReference type="EMBL" id="RCZH01000008">
    <property type="protein sequence ID" value="TPG39235.1"/>
    <property type="molecule type" value="Genomic_DNA"/>
</dbReference>
<evidence type="ECO:0000313" key="2">
    <source>
        <dbReference type="Proteomes" id="UP000319700"/>
    </source>
</evidence>